<feature type="transmembrane region" description="Helical" evidence="6">
    <location>
        <begin position="250"/>
        <end position="269"/>
    </location>
</feature>
<dbReference type="PANTHER" id="PTHR30482:SF10">
    <property type="entry name" value="HIGH-AFFINITY BRANCHED-CHAIN AMINO ACID TRANSPORT PROTEIN BRAE"/>
    <property type="match status" value="1"/>
</dbReference>
<feature type="transmembrane region" description="Helical" evidence="6">
    <location>
        <begin position="58"/>
        <end position="78"/>
    </location>
</feature>
<gene>
    <name evidence="7" type="ORF">FWJ32_02040</name>
</gene>
<keyword evidence="5 6" id="KW-0472">Membrane</keyword>
<feature type="transmembrane region" description="Helical" evidence="6">
    <location>
        <begin position="212"/>
        <end position="238"/>
    </location>
</feature>
<keyword evidence="4 6" id="KW-1133">Transmembrane helix</keyword>
<dbReference type="InterPro" id="IPR043428">
    <property type="entry name" value="LivM-like"/>
</dbReference>
<evidence type="ECO:0000313" key="8">
    <source>
        <dbReference type="Proteomes" id="UP000322976"/>
    </source>
</evidence>
<dbReference type="GO" id="GO:0005886">
    <property type="term" value="C:plasma membrane"/>
    <property type="evidence" value="ECO:0007669"/>
    <property type="project" value="UniProtKB-SubCell"/>
</dbReference>
<dbReference type="CDD" id="cd06581">
    <property type="entry name" value="TM_PBP1_LivM_like"/>
    <property type="match status" value="1"/>
</dbReference>
<feature type="transmembrane region" description="Helical" evidence="6">
    <location>
        <begin position="6"/>
        <end position="26"/>
    </location>
</feature>
<feature type="transmembrane region" description="Helical" evidence="6">
    <location>
        <begin position="172"/>
        <end position="192"/>
    </location>
</feature>
<reference evidence="7 8" key="1">
    <citation type="submission" date="2019-08" db="EMBL/GenBank/DDBJ databases">
        <title>Calorimonas adulescens gen. nov., sp. nov., an anaerobic thermophilic bacterium from Sakhalin hot spring.</title>
        <authorList>
            <person name="Khomyakova M.A."/>
            <person name="Merkel A.Y."/>
            <person name="Novikov A."/>
            <person name="Bonch-Osmolovskaya E.A."/>
            <person name="Slobodkin A.I."/>
        </authorList>
    </citation>
    <scope>NUCLEOTIDE SEQUENCE [LARGE SCALE GENOMIC DNA]</scope>
    <source>
        <strain evidence="7 8">A05MB</strain>
    </source>
</reference>
<accession>A0A5D8QG47</accession>
<keyword evidence="3 6" id="KW-0812">Transmembrane</keyword>
<proteinExistence type="predicted"/>
<dbReference type="Proteomes" id="UP000322976">
    <property type="component" value="Unassembled WGS sequence"/>
</dbReference>
<dbReference type="EMBL" id="VTPS01000002">
    <property type="protein sequence ID" value="TZE83124.1"/>
    <property type="molecule type" value="Genomic_DNA"/>
</dbReference>
<evidence type="ECO:0000256" key="5">
    <source>
        <dbReference type="ARBA" id="ARBA00023136"/>
    </source>
</evidence>
<evidence type="ECO:0000256" key="4">
    <source>
        <dbReference type="ARBA" id="ARBA00022989"/>
    </source>
</evidence>
<dbReference type="AlphaFoldDB" id="A0A5D8QG47"/>
<dbReference type="PANTHER" id="PTHR30482">
    <property type="entry name" value="HIGH-AFFINITY BRANCHED-CHAIN AMINO ACID TRANSPORT SYSTEM PERMEASE"/>
    <property type="match status" value="1"/>
</dbReference>
<dbReference type="GO" id="GO:0015658">
    <property type="term" value="F:branched-chain amino acid transmembrane transporter activity"/>
    <property type="evidence" value="ECO:0007669"/>
    <property type="project" value="InterPro"/>
</dbReference>
<dbReference type="Pfam" id="PF02653">
    <property type="entry name" value="BPD_transp_2"/>
    <property type="match status" value="1"/>
</dbReference>
<organism evidence="7 8">
    <name type="scientific">Calorimonas adulescens</name>
    <dbReference type="NCBI Taxonomy" id="2606906"/>
    <lineage>
        <taxon>Bacteria</taxon>
        <taxon>Bacillati</taxon>
        <taxon>Bacillota</taxon>
        <taxon>Clostridia</taxon>
        <taxon>Thermoanaerobacterales</taxon>
        <taxon>Thermoanaerobacteraceae</taxon>
        <taxon>Calorimonas</taxon>
    </lineage>
</organism>
<dbReference type="InterPro" id="IPR001851">
    <property type="entry name" value="ABC_transp_permease"/>
</dbReference>
<comment type="caution">
    <text evidence="7">The sequence shown here is derived from an EMBL/GenBank/DDBJ whole genome shotgun (WGS) entry which is preliminary data.</text>
</comment>
<protein>
    <submittedName>
        <fullName evidence="7">Branched-chain amino acid ABC transporter permease</fullName>
    </submittedName>
</protein>
<feature type="transmembrane region" description="Helical" evidence="6">
    <location>
        <begin position="85"/>
        <end position="103"/>
    </location>
</feature>
<evidence type="ECO:0000256" key="1">
    <source>
        <dbReference type="ARBA" id="ARBA00004651"/>
    </source>
</evidence>
<feature type="transmembrane region" description="Helical" evidence="6">
    <location>
        <begin position="123"/>
        <end position="141"/>
    </location>
</feature>
<name>A0A5D8QG47_9THEO</name>
<evidence type="ECO:0000256" key="2">
    <source>
        <dbReference type="ARBA" id="ARBA00022475"/>
    </source>
</evidence>
<feature type="transmembrane region" description="Helical" evidence="6">
    <location>
        <begin position="33"/>
        <end position="52"/>
    </location>
</feature>
<keyword evidence="8" id="KW-1185">Reference proteome</keyword>
<evidence type="ECO:0000256" key="3">
    <source>
        <dbReference type="ARBA" id="ARBA00022692"/>
    </source>
</evidence>
<evidence type="ECO:0000313" key="7">
    <source>
        <dbReference type="EMBL" id="TZE83124.1"/>
    </source>
</evidence>
<keyword evidence="2" id="KW-1003">Cell membrane</keyword>
<comment type="subcellular location">
    <subcellularLocation>
        <location evidence="1">Cell membrane</location>
        <topology evidence="1">Multi-pass membrane protein</topology>
    </subcellularLocation>
</comment>
<sequence length="299" mass="32107">MMSGYYSQIFIIMGINILLAMGLNLITGYTGQLSLGHATFMGIGAYTSALLTKAGAPFYASLLAGILMASFFGLAIGIPTLRLRGDYLAIATLGFGEIVRTFLNNLSITGGPNGIRAIPLKTNLTMVIILTVLCFYLLYRLQSSRLGKVMRAVGQDEIASEATGINSSYYKIMAFVIGAGLAGLAGGLYANYFRYINPANFTFNKSIEILCMVVLGGLGNPFGPIVGGVIISALPEILRNISPVVSQYRMVLYGLTLIVMMIIRPQGILGGSGLFSSPRREGHFKLFRLAKEVIRNADS</sequence>
<evidence type="ECO:0000256" key="6">
    <source>
        <dbReference type="SAM" id="Phobius"/>
    </source>
</evidence>